<keyword evidence="2" id="KW-1185">Reference proteome</keyword>
<protein>
    <submittedName>
        <fullName evidence="1">DUF4145 domain-containing protein</fullName>
    </submittedName>
</protein>
<sequence>MNNASHTKFLTVPKKVTGKDNPSDAIKKLVAENRCDDTIQQAMDYVRVAGNKALHAAHEIPMLADDTGDHFQTLVSLIGYIVDDQITRAKKISGVFATLPQPERDRIDRRDGRETS</sequence>
<dbReference type="EMBL" id="JABEQL010000055">
    <property type="protein sequence ID" value="MBB2181233.1"/>
    <property type="molecule type" value="Genomic_DNA"/>
</dbReference>
<proteinExistence type="predicted"/>
<dbReference type="RefSeq" id="WP_182968956.1">
    <property type="nucleotide sequence ID" value="NZ_BAABGC010000041.1"/>
</dbReference>
<dbReference type="Proteomes" id="UP000525623">
    <property type="component" value="Unassembled WGS sequence"/>
</dbReference>
<comment type="caution">
    <text evidence="1">The sequence shown here is derived from an EMBL/GenBank/DDBJ whole genome shotgun (WGS) entry which is preliminary data.</text>
</comment>
<evidence type="ECO:0000313" key="2">
    <source>
        <dbReference type="Proteomes" id="UP000525623"/>
    </source>
</evidence>
<organism evidence="1 2">
    <name type="scientific">Gluconacetobacter tumulicola</name>
    <dbReference type="NCBI Taxonomy" id="1017177"/>
    <lineage>
        <taxon>Bacteria</taxon>
        <taxon>Pseudomonadati</taxon>
        <taxon>Pseudomonadota</taxon>
        <taxon>Alphaproteobacteria</taxon>
        <taxon>Acetobacterales</taxon>
        <taxon>Acetobacteraceae</taxon>
        <taxon>Gluconacetobacter</taxon>
    </lineage>
</organism>
<dbReference type="AlphaFoldDB" id="A0A7W4JHB4"/>
<accession>A0A7W4JHB4</accession>
<evidence type="ECO:0000313" key="1">
    <source>
        <dbReference type="EMBL" id="MBB2181233.1"/>
    </source>
</evidence>
<name>A0A7W4JHB4_9PROT</name>
<reference evidence="1 2" key="1">
    <citation type="submission" date="2020-04" db="EMBL/GenBank/DDBJ databases">
        <title>Description of novel Gluconacetobacter.</title>
        <authorList>
            <person name="Sombolestani A."/>
        </authorList>
    </citation>
    <scope>NUCLEOTIDE SEQUENCE [LARGE SCALE GENOMIC DNA]</scope>
    <source>
        <strain evidence="1 2">LMG 27725</strain>
    </source>
</reference>
<gene>
    <name evidence="1" type="ORF">HLH29_19180</name>
</gene>